<dbReference type="PATRIC" id="fig|1352357.3.peg.898"/>
<comment type="caution">
    <text evidence="1">The sequence shown here is derived from an EMBL/GenBank/DDBJ whole genome shotgun (WGS) entry which is preliminary data.</text>
</comment>
<organism evidence="1 2">
    <name type="scientific">Helicobacter pylori SouthAfrica50</name>
    <dbReference type="NCBI Taxonomy" id="1352357"/>
    <lineage>
        <taxon>Bacteria</taxon>
        <taxon>Pseudomonadati</taxon>
        <taxon>Campylobacterota</taxon>
        <taxon>Epsilonproteobacteria</taxon>
        <taxon>Campylobacterales</taxon>
        <taxon>Helicobacteraceae</taxon>
        <taxon>Helicobacter</taxon>
    </lineage>
</organism>
<sequence>MSIDNKIQKNLHKQAVILKSVIRGSMISKLPPILLKVLP</sequence>
<protein>
    <submittedName>
        <fullName evidence="1">Uncharacterized protein</fullName>
    </submittedName>
</protein>
<dbReference type="Proteomes" id="UP000015816">
    <property type="component" value="Unassembled WGS sequence"/>
</dbReference>
<proteinExistence type="predicted"/>
<gene>
    <name evidence="1" type="ORF">HPSA50_0929</name>
</gene>
<dbReference type="EMBL" id="AVNI01000002">
    <property type="protein sequence ID" value="EQD88609.1"/>
    <property type="molecule type" value="Genomic_DNA"/>
</dbReference>
<dbReference type="AlphaFoldDB" id="T2SAY4"/>
<reference evidence="1 2" key="1">
    <citation type="journal article" date="2013" name="Genome Announc.">
        <title>Genome Sequences of Three hpAfrica2 Strains of Helicobacter pylori.</title>
        <authorList>
            <person name="Duncan S.S."/>
            <person name="Bertoli M.T."/>
            <person name="Kersulyte D."/>
            <person name="Valk P.L."/>
            <person name="Tamma S."/>
            <person name="Segal I."/>
            <person name="McClain M.S."/>
            <person name="Cover T.L."/>
            <person name="Berg D.E."/>
        </authorList>
    </citation>
    <scope>NUCLEOTIDE SEQUENCE [LARGE SCALE GENOMIC DNA]</scope>
    <source>
        <strain evidence="1 2">SouthAfrica50</strain>
    </source>
</reference>
<name>T2SAY4_HELPX</name>
<evidence type="ECO:0000313" key="1">
    <source>
        <dbReference type="EMBL" id="EQD88609.1"/>
    </source>
</evidence>
<accession>T2SAY4</accession>
<evidence type="ECO:0000313" key="2">
    <source>
        <dbReference type="Proteomes" id="UP000015816"/>
    </source>
</evidence>